<proteinExistence type="predicted"/>
<dbReference type="Gene3D" id="3.30.40.10">
    <property type="entry name" value="Zinc/RING finger domain, C3HC4 (zinc finger)"/>
    <property type="match status" value="1"/>
</dbReference>
<evidence type="ECO:0000256" key="4">
    <source>
        <dbReference type="ARBA" id="ARBA00022679"/>
    </source>
</evidence>
<dbReference type="CDD" id="cd23127">
    <property type="entry name" value="RING-HC_BAH1-like"/>
    <property type="match status" value="1"/>
</dbReference>
<dbReference type="PANTHER" id="PTHR46764">
    <property type="entry name" value="E3 UBIQUITIN-PROTEIN LIGASE BAH1"/>
    <property type="match status" value="1"/>
</dbReference>
<feature type="domain" description="RING-type" evidence="10">
    <location>
        <begin position="230"/>
        <end position="279"/>
    </location>
</feature>
<dbReference type="Proteomes" id="UP000237105">
    <property type="component" value="Unassembled WGS sequence"/>
</dbReference>
<evidence type="ECO:0000256" key="7">
    <source>
        <dbReference type="ARBA" id="ARBA00022786"/>
    </source>
</evidence>
<dbReference type="STRING" id="3476.A0A2P5B805"/>
<keyword evidence="7" id="KW-0833">Ubl conjugation pathway</keyword>
<dbReference type="Pfam" id="PF13445">
    <property type="entry name" value="zf-RING_UBOX"/>
    <property type="match status" value="1"/>
</dbReference>
<dbReference type="PROSITE" id="PS50089">
    <property type="entry name" value="ZF_RING_2"/>
    <property type="match status" value="1"/>
</dbReference>
<comment type="pathway">
    <text evidence="2">Protein modification; protein ubiquitination.</text>
</comment>
<gene>
    <name evidence="12" type="ORF">PanWU01x14_263030</name>
</gene>
<dbReference type="InterPro" id="IPR001841">
    <property type="entry name" value="Znf_RING"/>
</dbReference>
<dbReference type="InterPro" id="IPR013083">
    <property type="entry name" value="Znf_RING/FYVE/PHD"/>
</dbReference>
<dbReference type="SMART" id="SM00184">
    <property type="entry name" value="RING"/>
    <property type="match status" value="1"/>
</dbReference>
<comment type="catalytic activity">
    <reaction evidence="1">
        <text>S-ubiquitinyl-[E2 ubiquitin-conjugating enzyme]-L-cysteine + [acceptor protein]-L-lysine = [E2 ubiquitin-conjugating enzyme]-L-cysteine + N(6)-ubiquitinyl-[acceptor protein]-L-lysine.</text>
        <dbReference type="EC" id="2.3.2.27"/>
    </reaction>
</comment>
<evidence type="ECO:0000256" key="3">
    <source>
        <dbReference type="ARBA" id="ARBA00012483"/>
    </source>
</evidence>
<reference evidence="13" key="1">
    <citation type="submission" date="2016-06" db="EMBL/GenBank/DDBJ databases">
        <title>Parallel loss of symbiosis genes in relatives of nitrogen-fixing non-legume Parasponia.</title>
        <authorList>
            <person name="Van Velzen R."/>
            <person name="Holmer R."/>
            <person name="Bu F."/>
            <person name="Rutten L."/>
            <person name="Van Zeijl A."/>
            <person name="Liu W."/>
            <person name="Santuari L."/>
            <person name="Cao Q."/>
            <person name="Sharma T."/>
            <person name="Shen D."/>
            <person name="Roswanjaya Y."/>
            <person name="Wardhani T."/>
            <person name="Kalhor M.S."/>
            <person name="Jansen J."/>
            <person name="Van den Hoogen J."/>
            <person name="Gungor B."/>
            <person name="Hartog M."/>
            <person name="Hontelez J."/>
            <person name="Verver J."/>
            <person name="Yang W.-C."/>
            <person name="Schijlen E."/>
            <person name="Repin R."/>
            <person name="Schilthuizen M."/>
            <person name="Schranz E."/>
            <person name="Heidstra R."/>
            <person name="Miyata K."/>
            <person name="Fedorova E."/>
            <person name="Kohlen W."/>
            <person name="Bisseling T."/>
            <person name="Smit S."/>
            <person name="Geurts R."/>
        </authorList>
    </citation>
    <scope>NUCLEOTIDE SEQUENCE [LARGE SCALE GENOMIC DNA]</scope>
    <source>
        <strain evidence="13">cv. WU1-14</strain>
    </source>
</reference>
<evidence type="ECO:0000256" key="1">
    <source>
        <dbReference type="ARBA" id="ARBA00000900"/>
    </source>
</evidence>
<keyword evidence="6 9" id="KW-0863">Zinc-finger</keyword>
<evidence type="ECO:0000256" key="9">
    <source>
        <dbReference type="PROSITE-ProRule" id="PRU00175"/>
    </source>
</evidence>
<evidence type="ECO:0000256" key="5">
    <source>
        <dbReference type="ARBA" id="ARBA00022723"/>
    </source>
</evidence>
<dbReference type="CDD" id="cd14482">
    <property type="entry name" value="SPX_BAH1-like"/>
    <property type="match status" value="1"/>
</dbReference>
<evidence type="ECO:0000259" key="11">
    <source>
        <dbReference type="PROSITE" id="PS51382"/>
    </source>
</evidence>
<dbReference type="GO" id="GO:0016567">
    <property type="term" value="P:protein ubiquitination"/>
    <property type="evidence" value="ECO:0007669"/>
    <property type="project" value="UniProtKB-UniPathway"/>
</dbReference>
<evidence type="ECO:0000313" key="12">
    <source>
        <dbReference type="EMBL" id="PON44930.1"/>
    </source>
</evidence>
<dbReference type="EC" id="2.3.2.27" evidence="3"/>
<evidence type="ECO:0000313" key="13">
    <source>
        <dbReference type="Proteomes" id="UP000237105"/>
    </source>
</evidence>
<keyword evidence="13" id="KW-1185">Reference proteome</keyword>
<accession>A0A2P5B805</accession>
<keyword evidence="12" id="KW-0418">Kinase</keyword>
<dbReference type="GO" id="GO:0061630">
    <property type="term" value="F:ubiquitin protein ligase activity"/>
    <property type="evidence" value="ECO:0007669"/>
    <property type="project" value="UniProtKB-EC"/>
</dbReference>
<dbReference type="PROSITE" id="PS00518">
    <property type="entry name" value="ZF_RING_1"/>
    <property type="match status" value="1"/>
</dbReference>
<evidence type="ECO:0000256" key="6">
    <source>
        <dbReference type="ARBA" id="ARBA00022771"/>
    </source>
</evidence>
<keyword evidence="8" id="KW-0862">Zinc</keyword>
<dbReference type="SUPFAM" id="SSF57850">
    <property type="entry name" value="RING/U-box"/>
    <property type="match status" value="1"/>
</dbReference>
<keyword evidence="4" id="KW-0808">Transferase</keyword>
<comment type="caution">
    <text evidence="12">The sequence shown here is derived from an EMBL/GenBank/DDBJ whole genome shotgun (WGS) entry which is preliminary data.</text>
</comment>
<feature type="domain" description="SPX" evidence="11">
    <location>
        <begin position="1"/>
        <end position="163"/>
    </location>
</feature>
<dbReference type="InterPro" id="IPR004331">
    <property type="entry name" value="SPX_dom"/>
</dbReference>
<dbReference type="InterPro" id="IPR033326">
    <property type="entry name" value="BAH1"/>
</dbReference>
<keyword evidence="5" id="KW-0479">Metal-binding</keyword>
<dbReference type="InterPro" id="IPR017907">
    <property type="entry name" value="Znf_RING_CS"/>
</dbReference>
<evidence type="ECO:0000256" key="8">
    <source>
        <dbReference type="ARBA" id="ARBA00022833"/>
    </source>
</evidence>
<organism evidence="12 13">
    <name type="scientific">Parasponia andersonii</name>
    <name type="common">Sponia andersonii</name>
    <dbReference type="NCBI Taxonomy" id="3476"/>
    <lineage>
        <taxon>Eukaryota</taxon>
        <taxon>Viridiplantae</taxon>
        <taxon>Streptophyta</taxon>
        <taxon>Embryophyta</taxon>
        <taxon>Tracheophyta</taxon>
        <taxon>Spermatophyta</taxon>
        <taxon>Magnoliopsida</taxon>
        <taxon>eudicotyledons</taxon>
        <taxon>Gunneridae</taxon>
        <taxon>Pentapetalae</taxon>
        <taxon>rosids</taxon>
        <taxon>fabids</taxon>
        <taxon>Rosales</taxon>
        <taxon>Cannabaceae</taxon>
        <taxon>Parasponia</taxon>
    </lineage>
</organism>
<dbReference type="PANTHER" id="PTHR46764:SF2">
    <property type="entry name" value="E3 UBIQUITIN-PROTEIN LIGASE BAH1-LIKE-RELATED"/>
    <property type="match status" value="1"/>
</dbReference>
<dbReference type="InterPro" id="IPR027370">
    <property type="entry name" value="Znf-RING_euk"/>
</dbReference>
<dbReference type="UniPathway" id="UPA00143"/>
<protein>
    <recommendedName>
        <fullName evidence="3">RING-type E3 ubiquitin transferase</fullName>
        <ecNumber evidence="3">2.3.2.27</ecNumber>
    </recommendedName>
</protein>
<name>A0A2P5B805_PARAD</name>
<dbReference type="OrthoDB" id="6105938at2759"/>
<dbReference type="EMBL" id="JXTB01000341">
    <property type="protein sequence ID" value="PON44930.1"/>
    <property type="molecule type" value="Genomic_DNA"/>
</dbReference>
<evidence type="ECO:0000256" key="2">
    <source>
        <dbReference type="ARBA" id="ARBA00004906"/>
    </source>
</evidence>
<dbReference type="PROSITE" id="PS51382">
    <property type="entry name" value="SPX"/>
    <property type="match status" value="1"/>
</dbReference>
<dbReference type="GO" id="GO:0008270">
    <property type="term" value="F:zinc ion binding"/>
    <property type="evidence" value="ECO:0007669"/>
    <property type="project" value="UniProtKB-KW"/>
</dbReference>
<dbReference type="AlphaFoldDB" id="A0A2P5B805"/>
<evidence type="ECO:0000259" key="10">
    <source>
        <dbReference type="PROSITE" id="PS50089"/>
    </source>
</evidence>
<dbReference type="GO" id="GO:0016301">
    <property type="term" value="F:kinase activity"/>
    <property type="evidence" value="ECO:0007669"/>
    <property type="project" value="UniProtKB-KW"/>
</dbReference>
<sequence>MKYGETFREYLLKEQEGFINNCSHVDYKRLKKVLKTCRSCKPLEDFCDDEKEAADDTASQQLCQCQSCPLCDQTFFSELMKEASEIVGCFSSRVRDLLHLHIATGMQRYLLQLRKCFKNDQQSMVEEGKMLIEYATMNAIAIRKILKKYDKVHSSDNGKNFKSKMQSEHIELLQSPWLIELGAFYLNLDASDGGHLSELSGHFSCDLSATPPVMTMLLPDSKKLDYDLTCAICLEIVFNPYALGCGHLFCKSCACSAASVMIFQGLKAASRESKCPICREAGVYAKAVKMSELDLLLKRRCKEYWKGRMNAERVEVLKQTKEFWDLQAKYMIGY</sequence>